<dbReference type="InterPro" id="IPR002925">
    <property type="entry name" value="Dienelactn_hydro"/>
</dbReference>
<sequence length="301" mass="32780">MTPVRFMNANIEMAGNLYFPADFDASRRYPAIIMIHPSGGVKEQTAGLYAEKLAEHGFVTLAFDASYQGESGGEPRHLENPYARVEDISAAVDYLVTRPFVDENRIGVTGVCAGGGYAVHAAIIDHRIKAAGTISAVNYGDMYRYGWRGDQTPEQTAGLLQLAAEHRNEEAKGAATGYLSTIPAPAPEPQESDLAEAHDYYHTARAIHPNAPGKITTRSLAQLVTYDAFNHADIFLTQPLLVIAGSEAGTRWLSEKIYQKAASENKTLYVIDGATHIAMYDQPDYVALAVSKLVSFMHNTL</sequence>
<dbReference type="GO" id="GO:0016787">
    <property type="term" value="F:hydrolase activity"/>
    <property type="evidence" value="ECO:0007669"/>
    <property type="project" value="UniProtKB-KW"/>
</dbReference>
<dbReference type="Proteomes" id="UP000322181">
    <property type="component" value="Unassembled WGS sequence"/>
</dbReference>
<evidence type="ECO:0000313" key="3">
    <source>
        <dbReference type="Proteomes" id="UP000322181"/>
    </source>
</evidence>
<gene>
    <name evidence="2" type="ORF">F4V73_03275</name>
</gene>
<dbReference type="PANTHER" id="PTHR47751">
    <property type="entry name" value="SUPERFAMILY HYDROLASE, PUTATIVE (AFU_ORTHOLOGUE AFUA_2G16580)-RELATED"/>
    <property type="match status" value="1"/>
</dbReference>
<protein>
    <submittedName>
        <fullName evidence="2">Alpha/beta hydrolase</fullName>
    </submittedName>
</protein>
<dbReference type="Gene3D" id="1.10.10.800">
    <property type="match status" value="1"/>
</dbReference>
<comment type="caution">
    <text evidence="2">The sequence shown here is derived from an EMBL/GenBank/DDBJ whole genome shotgun (WGS) entry which is preliminary data.</text>
</comment>
<dbReference type="RefSeq" id="WP_150384650.1">
    <property type="nucleotide sequence ID" value="NZ_BAAAFS010000001.1"/>
</dbReference>
<reference evidence="2 3" key="1">
    <citation type="submission" date="2019-09" db="EMBL/GenBank/DDBJ databases">
        <title>Draft genome sequence of various Type strains from the CCUG.</title>
        <authorList>
            <person name="Pineiro-Iglesias B."/>
            <person name="Tunovic T."/>
            <person name="Unosson C."/>
            <person name="Inganas E."/>
            <person name="Ohlen M."/>
            <person name="Cardew S."/>
            <person name="Jensie-Markopoulos S."/>
            <person name="Salva-Serra F."/>
            <person name="Jaen-Luchoro D."/>
            <person name="Karlsson R."/>
            <person name="Svensson-Stadler L."/>
            <person name="Chun J."/>
            <person name="Moore E."/>
        </authorList>
    </citation>
    <scope>NUCLEOTIDE SEQUENCE [LARGE SCALE GENOMIC DNA]</scope>
    <source>
        <strain evidence="2 3">CCUG 53682T</strain>
    </source>
</reference>
<dbReference type="AlphaFoldDB" id="A0A5M9R9D9"/>
<evidence type="ECO:0000313" key="2">
    <source>
        <dbReference type="EMBL" id="KAA8716909.1"/>
    </source>
</evidence>
<proteinExistence type="predicted"/>
<dbReference type="PANTHER" id="PTHR47751:SF1">
    <property type="entry name" value="SUPERFAMILY HYDROLASE, PUTATIVE (AFU_ORTHOLOGUE AFUA_2G16580)-RELATED"/>
    <property type="match status" value="1"/>
</dbReference>
<dbReference type="Pfam" id="PF01738">
    <property type="entry name" value="DLH"/>
    <property type="match status" value="1"/>
</dbReference>
<dbReference type="Gene3D" id="3.40.50.1820">
    <property type="entry name" value="alpha/beta hydrolase"/>
    <property type="match status" value="1"/>
</dbReference>
<accession>A0A5M9R9D9</accession>
<dbReference type="InterPro" id="IPR029058">
    <property type="entry name" value="AB_hydrolase_fold"/>
</dbReference>
<feature type="domain" description="Dienelactone hydrolase" evidence="1">
    <location>
        <begin position="26"/>
        <end position="131"/>
    </location>
</feature>
<organism evidence="2 3">
    <name type="scientific">Morganella psychrotolerans</name>
    <dbReference type="NCBI Taxonomy" id="368603"/>
    <lineage>
        <taxon>Bacteria</taxon>
        <taxon>Pseudomonadati</taxon>
        <taxon>Pseudomonadota</taxon>
        <taxon>Gammaproteobacteria</taxon>
        <taxon>Enterobacterales</taxon>
        <taxon>Morganellaceae</taxon>
        <taxon>Morganella</taxon>
    </lineage>
</organism>
<name>A0A5M9R9D9_9GAMM</name>
<dbReference type="EMBL" id="VXKB01000001">
    <property type="protein sequence ID" value="KAA8716909.1"/>
    <property type="molecule type" value="Genomic_DNA"/>
</dbReference>
<evidence type="ECO:0000259" key="1">
    <source>
        <dbReference type="Pfam" id="PF01738"/>
    </source>
</evidence>
<dbReference type="InterPro" id="IPR051411">
    <property type="entry name" value="Polyketide_trans_af380"/>
</dbReference>
<keyword evidence="2" id="KW-0378">Hydrolase</keyword>
<dbReference type="SUPFAM" id="SSF53474">
    <property type="entry name" value="alpha/beta-Hydrolases"/>
    <property type="match status" value="1"/>
</dbReference>